<proteinExistence type="predicted"/>
<evidence type="ECO:0000313" key="2">
    <source>
        <dbReference type="Proteomes" id="UP000550401"/>
    </source>
</evidence>
<dbReference type="GO" id="GO:0016301">
    <property type="term" value="F:kinase activity"/>
    <property type="evidence" value="ECO:0007669"/>
    <property type="project" value="UniProtKB-KW"/>
</dbReference>
<dbReference type="SUPFAM" id="SSF52540">
    <property type="entry name" value="P-loop containing nucleoside triphosphate hydrolases"/>
    <property type="match status" value="1"/>
</dbReference>
<dbReference type="CDD" id="cd02019">
    <property type="entry name" value="NK"/>
    <property type="match status" value="1"/>
</dbReference>
<keyword evidence="2" id="KW-1185">Reference proteome</keyword>
<name>A0A839F465_9GAMM</name>
<comment type="caution">
    <text evidence="1">The sequence shown here is derived from an EMBL/GenBank/DDBJ whole genome shotgun (WGS) entry which is preliminary data.</text>
</comment>
<reference evidence="1 2" key="1">
    <citation type="submission" date="2020-07" db="EMBL/GenBank/DDBJ databases">
        <title>Genomic Encyclopedia of Type Strains, Phase IV (KMG-V): Genome sequencing to study the core and pangenomes of soil and plant-associated prokaryotes.</title>
        <authorList>
            <person name="Whitman W."/>
        </authorList>
    </citation>
    <scope>NUCLEOTIDE SEQUENCE [LARGE SCALE GENOMIC DNA]</scope>
    <source>
        <strain evidence="1 2">RH2WT43</strain>
    </source>
</reference>
<dbReference type="EMBL" id="JACGXL010000001">
    <property type="protein sequence ID" value="MBA8886991.1"/>
    <property type="molecule type" value="Genomic_DNA"/>
</dbReference>
<dbReference type="Proteomes" id="UP000550401">
    <property type="component" value="Unassembled WGS sequence"/>
</dbReference>
<dbReference type="RefSeq" id="WP_182530018.1">
    <property type="nucleotide sequence ID" value="NZ_JACGXL010000001.1"/>
</dbReference>
<gene>
    <name evidence="1" type="ORF">FHW12_001182</name>
</gene>
<organism evidence="1 2">
    <name type="scientific">Dokdonella fugitiva</name>
    <dbReference type="NCBI Taxonomy" id="328517"/>
    <lineage>
        <taxon>Bacteria</taxon>
        <taxon>Pseudomonadati</taxon>
        <taxon>Pseudomonadota</taxon>
        <taxon>Gammaproteobacteria</taxon>
        <taxon>Lysobacterales</taxon>
        <taxon>Rhodanobacteraceae</taxon>
        <taxon>Dokdonella</taxon>
    </lineage>
</organism>
<keyword evidence="1" id="KW-0808">Transferase</keyword>
<protein>
    <submittedName>
        <fullName evidence="1">Putative kinase</fullName>
    </submittedName>
</protein>
<keyword evidence="1" id="KW-0418">Kinase</keyword>
<accession>A0A839F465</accession>
<sequence length="196" mass="21343">MDDVPDNNPPPLRDARAGATPLAVALIGLPGSGKSTVARALVAELGLRRVCRDEVRAAMFPQCDYSFIEKRAAYRGVLLAVEINSLLGLSSVIDGMTFSRREDYARLRELARQHRFAVMALRLDCAPALARRRVAEDALRRAHPARDRSPELVDAVAARFEEPPADAVLIDAALPAADVCRRAVEAVRLRLRGAPA</sequence>
<dbReference type="InterPro" id="IPR027417">
    <property type="entry name" value="P-loop_NTPase"/>
</dbReference>
<dbReference type="Gene3D" id="3.40.50.300">
    <property type="entry name" value="P-loop containing nucleotide triphosphate hydrolases"/>
    <property type="match status" value="1"/>
</dbReference>
<dbReference type="Pfam" id="PF13671">
    <property type="entry name" value="AAA_33"/>
    <property type="match status" value="1"/>
</dbReference>
<evidence type="ECO:0000313" key="1">
    <source>
        <dbReference type="EMBL" id="MBA8886991.1"/>
    </source>
</evidence>
<dbReference type="AlphaFoldDB" id="A0A839F465"/>